<feature type="region of interest" description="Disordered" evidence="1">
    <location>
        <begin position="1"/>
        <end position="25"/>
    </location>
</feature>
<feature type="region of interest" description="Disordered" evidence="1">
    <location>
        <begin position="69"/>
        <end position="97"/>
    </location>
</feature>
<evidence type="ECO:0000313" key="4">
    <source>
        <dbReference type="EMBL" id="GLF98643.1"/>
    </source>
</evidence>
<evidence type="ECO:0000256" key="1">
    <source>
        <dbReference type="SAM" id="MobiDB-lite"/>
    </source>
</evidence>
<dbReference type="SUPFAM" id="SSF55166">
    <property type="entry name" value="Hedgehog/DD-peptidase"/>
    <property type="match status" value="1"/>
</dbReference>
<feature type="compositionally biased region" description="Basic and acidic residues" evidence="1">
    <location>
        <begin position="1"/>
        <end position="11"/>
    </location>
</feature>
<dbReference type="Gene3D" id="3.30.1380.10">
    <property type="match status" value="1"/>
</dbReference>
<sequence>MTVRQNEHRTTGAEAAPPSGRRGSGLRVTAAAGALLVLAALLVWLVTDPGSGPAVRAAGAAEVAGIVGAGPAGEKSKGDGSIGDERRLTPFDTGHPAVDRLDPALRTALRQAATRAREDGIELRITSGWRSKAYQQRLFDGAVIKHGGTDRARQWVATPEKSAHVFGKAVDIGPTDSADWMVRKGAAFGLCQVYANEMWHFELLTTPGGECPQQRSNAAG</sequence>
<dbReference type="Proteomes" id="UP001291653">
    <property type="component" value="Unassembled WGS sequence"/>
</dbReference>
<dbReference type="CDD" id="cd14846">
    <property type="entry name" value="Peptidase_M15_like"/>
    <property type="match status" value="1"/>
</dbReference>
<gene>
    <name evidence="4" type="ORF">SYYSPA8_30120</name>
</gene>
<dbReference type="InterPro" id="IPR003709">
    <property type="entry name" value="VanY-like_core_dom"/>
</dbReference>
<evidence type="ECO:0000313" key="5">
    <source>
        <dbReference type="Proteomes" id="UP001291653"/>
    </source>
</evidence>
<dbReference type="RefSeq" id="WP_323450612.1">
    <property type="nucleotide sequence ID" value="NZ_BSBI01000015.1"/>
</dbReference>
<dbReference type="InterPro" id="IPR052179">
    <property type="entry name" value="DD-CPase-like"/>
</dbReference>
<accession>A0ABQ5P7T4</accession>
<dbReference type="Pfam" id="PF02557">
    <property type="entry name" value="VanY"/>
    <property type="match status" value="1"/>
</dbReference>
<feature type="transmembrane region" description="Helical" evidence="2">
    <location>
        <begin position="28"/>
        <end position="46"/>
    </location>
</feature>
<dbReference type="InterPro" id="IPR009045">
    <property type="entry name" value="Zn_M74/Hedgehog-like"/>
</dbReference>
<feature type="compositionally biased region" description="Basic and acidic residues" evidence="1">
    <location>
        <begin position="74"/>
        <end position="89"/>
    </location>
</feature>
<keyword evidence="2" id="KW-0472">Membrane</keyword>
<reference evidence="4 5" key="1">
    <citation type="submission" date="2022-10" db="EMBL/GenBank/DDBJ databases">
        <title>Draft genome sequence of Streptomyces sp. YSPA8.</title>
        <authorList>
            <person name="Moriuchi R."/>
            <person name="Dohra H."/>
            <person name="Yamamura H."/>
            <person name="Kodani S."/>
        </authorList>
    </citation>
    <scope>NUCLEOTIDE SEQUENCE [LARGE SCALE GENOMIC DNA]</scope>
    <source>
        <strain evidence="4 5">YSPA8</strain>
    </source>
</reference>
<keyword evidence="5" id="KW-1185">Reference proteome</keyword>
<evidence type="ECO:0000256" key="2">
    <source>
        <dbReference type="SAM" id="Phobius"/>
    </source>
</evidence>
<proteinExistence type="predicted"/>
<feature type="domain" description="D-alanyl-D-alanine carboxypeptidase-like core" evidence="3">
    <location>
        <begin position="100"/>
        <end position="179"/>
    </location>
</feature>
<dbReference type="EMBL" id="BSBI01000015">
    <property type="protein sequence ID" value="GLF98643.1"/>
    <property type="molecule type" value="Genomic_DNA"/>
</dbReference>
<protein>
    <submittedName>
        <fullName evidence="4">M15 family metallopeptidase</fullName>
    </submittedName>
</protein>
<dbReference type="PANTHER" id="PTHR34385:SF1">
    <property type="entry name" value="PEPTIDOGLYCAN L-ALANYL-D-GLUTAMATE ENDOPEPTIDASE CWLK"/>
    <property type="match status" value="1"/>
</dbReference>
<dbReference type="PANTHER" id="PTHR34385">
    <property type="entry name" value="D-ALANYL-D-ALANINE CARBOXYPEPTIDASE"/>
    <property type="match status" value="1"/>
</dbReference>
<keyword evidence="2" id="KW-1133">Transmembrane helix</keyword>
<organism evidence="4 5">
    <name type="scientific">Streptomyces yaizuensis</name>
    <dbReference type="NCBI Taxonomy" id="2989713"/>
    <lineage>
        <taxon>Bacteria</taxon>
        <taxon>Bacillati</taxon>
        <taxon>Actinomycetota</taxon>
        <taxon>Actinomycetes</taxon>
        <taxon>Kitasatosporales</taxon>
        <taxon>Streptomycetaceae</taxon>
        <taxon>Streptomyces</taxon>
    </lineage>
</organism>
<keyword evidence="2" id="KW-0812">Transmembrane</keyword>
<comment type="caution">
    <text evidence="4">The sequence shown here is derived from an EMBL/GenBank/DDBJ whole genome shotgun (WGS) entry which is preliminary data.</text>
</comment>
<evidence type="ECO:0000259" key="3">
    <source>
        <dbReference type="Pfam" id="PF02557"/>
    </source>
</evidence>
<name>A0ABQ5P7T4_9ACTN</name>